<dbReference type="GO" id="GO:0012505">
    <property type="term" value="C:endomembrane system"/>
    <property type="evidence" value="ECO:0007669"/>
    <property type="project" value="UniProtKB-SubCell"/>
</dbReference>
<comment type="function">
    <text evidence="5">NDH-1 shuttles electrons from NADH, via FMN and iron-sulfur (Fe-S) centers, to quinones in the respiratory chain. The immediate electron acceptor for the enzyme in this species is believed to be ubiquinone. Couples the redox reaction to proton translocation (for every two electrons transferred, four hydrogen ions are translocated across the cytoplasmic membrane), and thus conserves the redox energy in a proton gradient.</text>
</comment>
<keyword evidence="5" id="KW-0830">Ubiquinone</keyword>
<evidence type="ECO:0000259" key="7">
    <source>
        <dbReference type="Pfam" id="PF00361"/>
    </source>
</evidence>
<dbReference type="GO" id="GO:0008137">
    <property type="term" value="F:NADH dehydrogenase (ubiquinone) activity"/>
    <property type="evidence" value="ECO:0007669"/>
    <property type="project" value="InterPro"/>
</dbReference>
<keyword evidence="2 5" id="KW-0812">Transmembrane</keyword>
<dbReference type="RefSeq" id="YP_002517388.1">
    <property type="nucleotide sequence ID" value="NC_011916.1"/>
</dbReference>
<dbReference type="Proteomes" id="UP000001364">
    <property type="component" value="Chromosome"/>
</dbReference>
<feature type="transmembrane region" description="Helical" evidence="5">
    <location>
        <begin position="300"/>
        <end position="320"/>
    </location>
</feature>
<evidence type="ECO:0000256" key="3">
    <source>
        <dbReference type="ARBA" id="ARBA00022989"/>
    </source>
</evidence>
<dbReference type="EMBL" id="CP001340">
    <property type="protein sequence ID" value="ACL95480.1"/>
    <property type="molecule type" value="Genomic_DNA"/>
</dbReference>
<dbReference type="InterPro" id="IPR001750">
    <property type="entry name" value="ND/Mrp_TM"/>
</dbReference>
<feature type="transmembrane region" description="Helical" evidence="5">
    <location>
        <begin position="204"/>
        <end position="229"/>
    </location>
</feature>
<dbReference type="EC" id="7.1.1.-" evidence="5"/>
<feature type="transmembrane region" description="Helical" evidence="5">
    <location>
        <begin position="129"/>
        <end position="148"/>
    </location>
</feature>
<reference evidence="8 9" key="1">
    <citation type="journal article" date="2010" name="J. Bacteriol.">
        <title>The genetic basis of laboratory adaptation in Caulobacter crescentus.</title>
        <authorList>
            <person name="Marks M.E."/>
            <person name="Castro-Rojas C.M."/>
            <person name="Teiling C."/>
            <person name="Du L."/>
            <person name="Kapatral V."/>
            <person name="Walunas T.L."/>
            <person name="Crosson S."/>
        </authorList>
    </citation>
    <scope>NUCLEOTIDE SEQUENCE [LARGE SCALE GENOMIC DNA]</scope>
    <source>
        <strain evidence="9">NA1000 / CB15N</strain>
    </source>
</reference>
<proteinExistence type="inferred from homology"/>
<keyword evidence="5" id="KW-0520">NAD</keyword>
<evidence type="ECO:0000313" key="8">
    <source>
        <dbReference type="EMBL" id="ACL95480.1"/>
    </source>
</evidence>
<dbReference type="GeneID" id="7333343"/>
<keyword evidence="9" id="KW-1185">Reference proteome</keyword>
<keyword evidence="5" id="KW-1278">Translocase</keyword>
<dbReference type="AlphaFoldDB" id="A0A0H3CAW8"/>
<keyword evidence="8" id="KW-0560">Oxidoreductase</keyword>
<dbReference type="GO" id="GO:0050136">
    <property type="term" value="F:NADH dehydrogenase (quinone) (non-electrogenic) activity"/>
    <property type="evidence" value="ECO:0007669"/>
    <property type="project" value="UniProtKB-UniRule"/>
</dbReference>
<dbReference type="PANTHER" id="PTHR22773">
    <property type="entry name" value="NADH DEHYDROGENASE"/>
    <property type="match status" value="1"/>
</dbReference>
<dbReference type="InterPro" id="IPR010096">
    <property type="entry name" value="NADH-Q_OxRdtase_suN/2"/>
</dbReference>
<dbReference type="PATRIC" id="fig|565050.3.peg.1973"/>
<accession>A0A0H3CAW8</accession>
<dbReference type="GO" id="GO:0005886">
    <property type="term" value="C:plasma membrane"/>
    <property type="evidence" value="ECO:0007669"/>
    <property type="project" value="UniProtKB-SubCell"/>
</dbReference>
<evidence type="ECO:0000256" key="6">
    <source>
        <dbReference type="RuleBase" id="RU000320"/>
    </source>
</evidence>
<evidence type="ECO:0000256" key="5">
    <source>
        <dbReference type="HAMAP-Rule" id="MF_00445"/>
    </source>
</evidence>
<dbReference type="HAMAP" id="MF_00445">
    <property type="entry name" value="NDH1_NuoN_1"/>
    <property type="match status" value="1"/>
</dbReference>
<dbReference type="NCBIfam" id="TIGR01770">
    <property type="entry name" value="NDH_I_N"/>
    <property type="match status" value="1"/>
</dbReference>
<feature type="transmembrane region" description="Helical" evidence="5">
    <location>
        <begin position="38"/>
        <end position="61"/>
    </location>
</feature>
<evidence type="ECO:0000256" key="4">
    <source>
        <dbReference type="ARBA" id="ARBA00023136"/>
    </source>
</evidence>
<feature type="transmembrane region" description="Helical" evidence="5">
    <location>
        <begin position="326"/>
        <end position="348"/>
    </location>
</feature>
<keyword evidence="5" id="KW-0997">Cell inner membrane</keyword>
<feature type="transmembrane region" description="Helical" evidence="5">
    <location>
        <begin position="274"/>
        <end position="293"/>
    </location>
</feature>
<feature type="transmembrane region" description="Helical" evidence="5">
    <location>
        <begin position="81"/>
        <end position="99"/>
    </location>
</feature>
<feature type="transmembrane region" description="Helical" evidence="5">
    <location>
        <begin position="12"/>
        <end position="31"/>
    </location>
</feature>
<feature type="domain" description="NADH:quinone oxidoreductase/Mrp antiporter transmembrane" evidence="7">
    <location>
        <begin position="125"/>
        <end position="415"/>
    </location>
</feature>
<dbReference type="RefSeq" id="WP_012640367.1">
    <property type="nucleotide sequence ID" value="NC_011916.1"/>
</dbReference>
<keyword evidence="3 5" id="KW-1133">Transmembrane helix</keyword>
<feature type="transmembrane region" description="Helical" evidence="5">
    <location>
        <begin position="160"/>
        <end position="184"/>
    </location>
</feature>
<feature type="transmembrane region" description="Helical" evidence="5">
    <location>
        <begin position="408"/>
        <end position="428"/>
    </location>
</feature>
<evidence type="ECO:0000313" key="9">
    <source>
        <dbReference type="Proteomes" id="UP000001364"/>
    </source>
</evidence>
<dbReference type="OrthoDB" id="9811718at2"/>
<comment type="subcellular location">
    <subcellularLocation>
        <location evidence="5">Cell inner membrane</location>
        <topology evidence="5">Multi-pass membrane protein</topology>
    </subcellularLocation>
    <subcellularLocation>
        <location evidence="1">Endomembrane system</location>
        <topology evidence="1">Multi-pass membrane protein</topology>
    </subcellularLocation>
    <subcellularLocation>
        <location evidence="6">Membrane</location>
        <topology evidence="6">Multi-pass membrane protein</topology>
    </subcellularLocation>
</comment>
<feature type="transmembrane region" description="Helical" evidence="5">
    <location>
        <begin position="369"/>
        <end position="388"/>
    </location>
</feature>
<feature type="transmembrane region" description="Helical" evidence="5">
    <location>
        <begin position="106"/>
        <end position="123"/>
    </location>
</feature>
<dbReference type="PhylomeDB" id="A0A0H3CAW8"/>
<dbReference type="NCBIfam" id="NF004440">
    <property type="entry name" value="PRK05777.1-3"/>
    <property type="match status" value="1"/>
</dbReference>
<keyword evidence="4 5" id="KW-0472">Membrane</keyword>
<dbReference type="GO" id="GO:0048038">
    <property type="term" value="F:quinone binding"/>
    <property type="evidence" value="ECO:0007669"/>
    <property type="project" value="UniProtKB-KW"/>
</dbReference>
<name>A0A0H3CAW8_CAUVN</name>
<feature type="transmembrane region" description="Helical" evidence="5">
    <location>
        <begin position="449"/>
        <end position="472"/>
    </location>
</feature>
<evidence type="ECO:0000256" key="1">
    <source>
        <dbReference type="ARBA" id="ARBA00004127"/>
    </source>
</evidence>
<comment type="subunit">
    <text evidence="5">NDH-1 is composed of 14 different subunits. Subunits NuoA, H, J, K, L, M, N constitute the membrane sector of the complex.</text>
</comment>
<keyword evidence="5" id="KW-0813">Transport</keyword>
<keyword evidence="5" id="KW-1003">Cell membrane</keyword>
<comment type="catalytic activity">
    <reaction evidence="5">
        <text>a quinone + NADH + 5 H(+)(in) = a quinol + NAD(+) + 4 H(+)(out)</text>
        <dbReference type="Rhea" id="RHEA:57888"/>
        <dbReference type="ChEBI" id="CHEBI:15378"/>
        <dbReference type="ChEBI" id="CHEBI:24646"/>
        <dbReference type="ChEBI" id="CHEBI:57540"/>
        <dbReference type="ChEBI" id="CHEBI:57945"/>
        <dbReference type="ChEBI" id="CHEBI:132124"/>
    </reaction>
</comment>
<gene>
    <name evidence="5 8" type="primary">nuoN</name>
    <name evidence="8" type="ordered locus">CCNA_02015</name>
</gene>
<dbReference type="HOGENOM" id="CLU_007100_1_5_5"/>
<organism evidence="8 9">
    <name type="scientific">Caulobacter vibrioides (strain NA1000 / CB15N)</name>
    <name type="common">Caulobacter crescentus</name>
    <dbReference type="NCBI Taxonomy" id="565050"/>
    <lineage>
        <taxon>Bacteria</taxon>
        <taxon>Pseudomonadati</taxon>
        <taxon>Pseudomonadota</taxon>
        <taxon>Alphaproteobacteria</taxon>
        <taxon>Caulobacterales</taxon>
        <taxon>Caulobacteraceae</taxon>
        <taxon>Caulobacter</taxon>
    </lineage>
</organism>
<evidence type="ECO:0000256" key="2">
    <source>
        <dbReference type="ARBA" id="ARBA00022692"/>
    </source>
</evidence>
<keyword evidence="5" id="KW-0874">Quinone</keyword>
<dbReference type="GO" id="GO:0042773">
    <property type="term" value="P:ATP synthesis coupled electron transport"/>
    <property type="evidence" value="ECO:0007669"/>
    <property type="project" value="InterPro"/>
</dbReference>
<comment type="similarity">
    <text evidence="5">Belongs to the complex I subunit 2 family.</text>
</comment>
<sequence>MGEEPMTFSANFSLVLPEVVLAIAALVLLVAGTFRGKVGAIFTLAAVASLIAAAATAVLGPKGVAFGGVYVADAAATYAKVAIYLSSAVAVVLGDRWLAQRGDQKFEYAVLVILAALGMGVTASAGDLISLYIGVELQSLALYVLAAMRRDDAKSSEAGLKYFVLGALSSGLLLYGSSLIYGFTGSTHFSQIALAAAHGGSHGVGLLFGLVFVICGLAFKVSAAPFHMWTPDVYEGAPTPVVGFFSAAPKLAAMMMFARVLGDAFPASEEQWRQILVIAALLSVFVGAFAGLAQSNLKRLWAYSSIANVGYALLGVAAGGEVGLQSMLIFMTLYMVDVTGFFACLQALNRDGKPMETIQDMAGLVKQRPGIALAMTAFSLSALGLPPFSGFWAKYFVFKAAMGSGDVMLQWAAVIGLVGSVVAAFYYLRLIKAMWFDDAAGAVDAPSPSARAVGFAAAIFSFPIVLVALVWLEPAAKAAAAAFGHA</sequence>
<feature type="transmembrane region" description="Helical" evidence="5">
    <location>
        <begin position="241"/>
        <end position="262"/>
    </location>
</feature>
<dbReference type="KEGG" id="ccs:CCNA_02015"/>
<protein>
    <recommendedName>
        <fullName evidence="5">NADH-quinone oxidoreductase subunit N</fullName>
        <ecNumber evidence="5">7.1.1.-</ecNumber>
    </recommendedName>
    <alternativeName>
        <fullName evidence="5">NADH dehydrogenase I subunit N</fullName>
    </alternativeName>
    <alternativeName>
        <fullName evidence="5">NDH-1 subunit N</fullName>
    </alternativeName>
</protein>
<dbReference type="Pfam" id="PF00361">
    <property type="entry name" value="Proton_antipo_M"/>
    <property type="match status" value="1"/>
</dbReference>